<accession>A0A5F8AVK9</accession>
<evidence type="ECO:0000313" key="2">
    <source>
        <dbReference type="Proteomes" id="UP000006718"/>
    </source>
</evidence>
<keyword evidence="2" id="KW-1185">Reference proteome</keyword>
<sequence>MLLWTFTCTFLSASVCFQFSCPFFFFFFFKHSLTLLPRLECSGVISAYCNLYLPDSRGSPTSASQIAETTGAPHHTSLIFCIFSTDRVLPYWLRWSQTPELK</sequence>
<dbReference type="AlphaFoldDB" id="A0A5F8AVK9"/>
<protein>
    <submittedName>
        <fullName evidence="1">Uncharacterized protein</fullName>
    </submittedName>
</protein>
<evidence type="ECO:0000313" key="1">
    <source>
        <dbReference type="Ensembl" id="ENSMMUP00000081106.1"/>
    </source>
</evidence>
<proteinExistence type="predicted"/>
<dbReference type="STRING" id="9544.ENSMMUP00000081106"/>
<dbReference type="InParanoid" id="A0A5F8AVK9"/>
<dbReference type="Ensembl" id="ENSMMUT00000092410.1">
    <property type="protein sequence ID" value="ENSMMUP00000081106.1"/>
    <property type="gene ID" value="ENSMMUG00000062590.1"/>
</dbReference>
<dbReference type="Bgee" id="ENSMMUG00000062590">
    <property type="expression patterns" value="Expressed in heart and 21 other cell types or tissues"/>
</dbReference>
<reference evidence="1" key="2">
    <citation type="submission" date="2019-01" db="EMBL/GenBank/DDBJ databases">
        <authorList>
            <person name="Graves T."/>
            <person name="Eichler E.E."/>
            <person name="Wilson R.K."/>
        </authorList>
    </citation>
    <scope>NUCLEOTIDE SEQUENCE [LARGE SCALE GENOMIC DNA]</scope>
    <source>
        <strain evidence="1">17573</strain>
    </source>
</reference>
<reference evidence="1" key="3">
    <citation type="submission" date="2025-08" db="UniProtKB">
        <authorList>
            <consortium name="Ensembl"/>
        </authorList>
    </citation>
    <scope>IDENTIFICATION</scope>
    <source>
        <strain evidence="1">17573</strain>
    </source>
</reference>
<organism evidence="1 2">
    <name type="scientific">Macaca mulatta</name>
    <name type="common">Rhesus macaque</name>
    <dbReference type="NCBI Taxonomy" id="9544"/>
    <lineage>
        <taxon>Eukaryota</taxon>
        <taxon>Metazoa</taxon>
        <taxon>Chordata</taxon>
        <taxon>Craniata</taxon>
        <taxon>Vertebrata</taxon>
        <taxon>Euteleostomi</taxon>
        <taxon>Mammalia</taxon>
        <taxon>Eutheria</taxon>
        <taxon>Euarchontoglires</taxon>
        <taxon>Primates</taxon>
        <taxon>Haplorrhini</taxon>
        <taxon>Catarrhini</taxon>
        <taxon>Cercopithecidae</taxon>
        <taxon>Cercopithecinae</taxon>
        <taxon>Macaca</taxon>
    </lineage>
</organism>
<reference evidence="2" key="1">
    <citation type="journal article" date="2007" name="Science">
        <title>Evolutionary and biomedical insights from the rhesus macaque genome.</title>
        <authorList>
            <person name="Gibbs R.A."/>
            <person name="Rogers J."/>
            <person name="Katze M.G."/>
            <person name="Bumgarner R."/>
            <person name="Weinstock G.M."/>
            <person name="Mardis E.R."/>
            <person name="Remington K.A."/>
            <person name="Strausberg R.L."/>
            <person name="Venter J.C."/>
            <person name="Wilson R.K."/>
            <person name="Batzer M.A."/>
            <person name="Bustamante C.D."/>
            <person name="Eichler E.E."/>
            <person name="Hahn M.W."/>
            <person name="Hardison R.C."/>
            <person name="Makova K.D."/>
            <person name="Miller W."/>
            <person name="Milosavljevic A."/>
            <person name="Palermo R.E."/>
            <person name="Siepel A."/>
            <person name="Sikela J.M."/>
            <person name="Attaway T."/>
            <person name="Bell S."/>
            <person name="Bernard K.E."/>
            <person name="Buhay C.J."/>
            <person name="Chandrabose M.N."/>
            <person name="Dao M."/>
            <person name="Davis C."/>
            <person name="Delehaunty K.D."/>
            <person name="Ding Y."/>
            <person name="Dinh H.H."/>
            <person name="Dugan-Rocha S."/>
            <person name="Fulton L.A."/>
            <person name="Gabisi R.A."/>
            <person name="Garner T.T."/>
            <person name="Godfrey J."/>
            <person name="Hawes A.C."/>
            <person name="Hernandez J."/>
            <person name="Hines S."/>
            <person name="Holder M."/>
            <person name="Hume J."/>
            <person name="Jhangiani S.N."/>
            <person name="Joshi V."/>
            <person name="Khan Z.M."/>
            <person name="Kirkness E.F."/>
            <person name="Cree A."/>
            <person name="Fowler R.G."/>
            <person name="Lee S."/>
            <person name="Lewis L.R."/>
            <person name="Li Z."/>
            <person name="Liu Y.-S."/>
            <person name="Moore S.M."/>
            <person name="Muzny D."/>
            <person name="Nazareth L.V."/>
            <person name="Ngo D.N."/>
            <person name="Okwuonu G.O."/>
            <person name="Pai G."/>
            <person name="Parker D."/>
            <person name="Paul H.A."/>
            <person name="Pfannkoch C."/>
            <person name="Pohl C.S."/>
            <person name="Rogers Y.-H.C."/>
            <person name="Ruiz S.J."/>
            <person name="Sabo A."/>
            <person name="Santibanez J."/>
            <person name="Schneider B.W."/>
            <person name="Smith S.M."/>
            <person name="Sodergren E."/>
            <person name="Svatek A.F."/>
            <person name="Utterback T.R."/>
            <person name="Vattathil S."/>
            <person name="Warren W."/>
            <person name="White C.S."/>
            <person name="Chinwalla A.T."/>
            <person name="Feng Y."/>
            <person name="Halpern A.L."/>
            <person name="Hillier L.W."/>
            <person name="Huang X."/>
            <person name="Minx P."/>
            <person name="Nelson J.O."/>
            <person name="Pepin K.H."/>
            <person name="Qin X."/>
            <person name="Sutton G.G."/>
            <person name="Venter E."/>
            <person name="Walenz B.P."/>
            <person name="Wallis J.W."/>
            <person name="Worley K.C."/>
            <person name="Yang S.-P."/>
            <person name="Jones S.M."/>
            <person name="Marra M.A."/>
            <person name="Rocchi M."/>
            <person name="Schein J.E."/>
            <person name="Baertsch R."/>
            <person name="Clarke L."/>
            <person name="Csuros M."/>
            <person name="Glasscock J."/>
            <person name="Harris R.A."/>
            <person name="Havlak P."/>
            <person name="Jackson A.R."/>
            <person name="Jiang H."/>
            <person name="Liu Y."/>
            <person name="Messina D.N."/>
            <person name="Shen Y."/>
            <person name="Song H.X.-Z."/>
            <person name="Wylie T."/>
            <person name="Zhang L."/>
            <person name="Birney E."/>
            <person name="Han K."/>
            <person name="Konkel M.K."/>
            <person name="Lee J."/>
            <person name="Smit A.F.A."/>
            <person name="Ullmer B."/>
            <person name="Wang H."/>
            <person name="Xing J."/>
            <person name="Burhans R."/>
            <person name="Cheng Z."/>
            <person name="Karro J.E."/>
            <person name="Ma J."/>
            <person name="Raney B."/>
            <person name="She X."/>
            <person name="Cox M.J."/>
            <person name="Demuth J.P."/>
            <person name="Dumas L.J."/>
            <person name="Han S.-G."/>
            <person name="Hopkins J."/>
            <person name="Karimpour-Fard A."/>
            <person name="Kim Y.H."/>
            <person name="Pollack J.R."/>
            <person name="Vinar T."/>
            <person name="Addo-Quaye C."/>
            <person name="Degenhardt J."/>
            <person name="Denby A."/>
            <person name="Hubisz M.J."/>
            <person name="Indap A."/>
            <person name="Kosiol C."/>
            <person name="Lahn B.T."/>
            <person name="Lawson H.A."/>
            <person name="Marklein A."/>
            <person name="Nielsen R."/>
            <person name="Vallender E.J."/>
            <person name="Clark A.G."/>
            <person name="Ferguson B."/>
            <person name="Hernandez R.D."/>
            <person name="Hirani K."/>
            <person name="Kehrer-Sawatzki H."/>
            <person name="Kolb J."/>
            <person name="Patil S."/>
            <person name="Pu L.-L."/>
            <person name="Ren Y."/>
            <person name="Smith D.G."/>
            <person name="Wheeler D.A."/>
            <person name="Schenck I."/>
            <person name="Ball E.V."/>
            <person name="Chen R."/>
            <person name="Cooper D.N."/>
            <person name="Giardine B."/>
            <person name="Hsu F."/>
            <person name="Kent W.J."/>
            <person name="Lesk A."/>
            <person name="Nelson D.L."/>
            <person name="O'brien W.E."/>
            <person name="Pruefer K."/>
            <person name="Stenson P.D."/>
            <person name="Wallace J.C."/>
            <person name="Ke H."/>
            <person name="Liu X.-M."/>
            <person name="Wang P."/>
            <person name="Xiang A.P."/>
            <person name="Yang F."/>
            <person name="Barber G.P."/>
            <person name="Haussler D."/>
            <person name="Karolchik D."/>
            <person name="Kern A.D."/>
            <person name="Kuhn R.M."/>
            <person name="Smith K.E."/>
            <person name="Zwieg A.S."/>
        </authorList>
    </citation>
    <scope>NUCLEOTIDE SEQUENCE [LARGE SCALE GENOMIC DNA]</scope>
    <source>
        <strain evidence="2">17573</strain>
    </source>
</reference>
<dbReference type="GeneTree" id="ENSGT00940000166898"/>
<name>A0A5F8AVK9_MACMU</name>
<dbReference type="PANTHER" id="PTHR12138">
    <property type="entry name" value="PRIMATE-EXPANDED PROTEIN FAMILY"/>
    <property type="match status" value="1"/>
</dbReference>
<dbReference type="Proteomes" id="UP000006718">
    <property type="component" value="Chromosome 19"/>
</dbReference>
<dbReference type="VEuPathDB" id="HostDB:ENSMMUG00000062590"/>
<reference evidence="1" key="4">
    <citation type="submission" date="2025-09" db="UniProtKB">
        <authorList>
            <consortium name="Ensembl"/>
        </authorList>
    </citation>
    <scope>IDENTIFICATION</scope>
    <source>
        <strain evidence="1">17573</strain>
    </source>
</reference>
<dbReference type="PANTHER" id="PTHR12138:SF148">
    <property type="entry name" value="SECRETED PROTEIN"/>
    <property type="match status" value="1"/>
</dbReference>